<evidence type="ECO:0000313" key="2">
    <source>
        <dbReference type="EMBL" id="MSU07838.1"/>
    </source>
</evidence>
<organism evidence="2 3">
    <name type="scientific">Anaerovibrio slackiae</name>
    <dbReference type="NCBI Taxonomy" id="2652309"/>
    <lineage>
        <taxon>Bacteria</taxon>
        <taxon>Bacillati</taxon>
        <taxon>Bacillota</taxon>
        <taxon>Negativicutes</taxon>
        <taxon>Selenomonadales</taxon>
        <taxon>Selenomonadaceae</taxon>
        <taxon>Anaerovibrio</taxon>
    </lineage>
</organism>
<feature type="domain" description="Glycosyltransferase 2-like" evidence="1">
    <location>
        <begin position="15"/>
        <end position="149"/>
    </location>
</feature>
<feature type="domain" description="Glycosyltransferase 2-like" evidence="1">
    <location>
        <begin position="353"/>
        <end position="474"/>
    </location>
</feature>
<dbReference type="Gene3D" id="3.90.550.10">
    <property type="entry name" value="Spore Coat Polysaccharide Biosynthesis Protein SpsA, Chain A"/>
    <property type="match status" value="2"/>
</dbReference>
<dbReference type="InterPro" id="IPR011990">
    <property type="entry name" value="TPR-like_helical_dom_sf"/>
</dbReference>
<dbReference type="Pfam" id="PF00535">
    <property type="entry name" value="Glycos_transf_2"/>
    <property type="match status" value="2"/>
</dbReference>
<reference evidence="2 3" key="1">
    <citation type="submission" date="2019-08" db="EMBL/GenBank/DDBJ databases">
        <title>In-depth cultivation of the pig gut microbiome towards novel bacterial diversity and tailored functional studies.</title>
        <authorList>
            <person name="Wylensek D."/>
            <person name="Hitch T.C.A."/>
            <person name="Clavel T."/>
        </authorList>
    </citation>
    <scope>NUCLEOTIDE SEQUENCE [LARGE SCALE GENOMIC DNA]</scope>
    <source>
        <strain evidence="2 3">WCA-693-APC-5D-A</strain>
    </source>
</reference>
<dbReference type="CDD" id="cd02511">
    <property type="entry name" value="Beta4Glucosyltransferase"/>
    <property type="match status" value="1"/>
</dbReference>
<dbReference type="AlphaFoldDB" id="A0A6I2U8X1"/>
<dbReference type="Proteomes" id="UP000433181">
    <property type="component" value="Unassembled WGS sequence"/>
</dbReference>
<protein>
    <submittedName>
        <fullName evidence="2">Glycosyltransferase</fullName>
    </submittedName>
</protein>
<keyword evidence="2" id="KW-0808">Transferase</keyword>
<sequence>MVSSWERFMKISACYIVKDEEKNLAQSIGSLRDAVDEIIVADTGSEDNTIAVARQLGAAVYSFPWQEDFAAARNFALSRATGDWLILLDADEYFTESTAGNIRSLLAGAAQDVNGLLIQMVNYDTDRQEEQDRFYQLRIVRNLPGLAYHGIIHERLRLRGGDIPGIALVKSHLLEIYHTGYRTGTSEFKKRRNLRLLQKALAAGSSEAELSLYLCVTYAALKEWDKALYYGWLNVHQGRSSVTYAAQCHRILLEYYADKDTWEARERRLELAELAASQFPELPDFHAEYGECLFQWRRYDEAARELQQALALWDGYDGLEPCLLTQEHIDVMEKRRELFAARAAAQANLRITACIICKNEAGNMPKWLDNACVYADEIVAVDTGSTDGTVNILADRGVSYYEYQWQEDFGAARNFAMEKATGDVTVFLDADETFRYPASVRGSLSRLWENRDDWDVVVVDLHNIDVDNNNNLINTNQVVRILKNKAGLCYAGAVHEQVADSRCPGRQLRCTYGDGLLAVEHTGYSSGIIRQKLARNLSLLIKVINEGADIELYYGNLAGCYFGMGEYSRALDYALLAIQSGYQPVHNCGDNYWIALESMEELGYGYDDRLAVAEVARQELSEVPDFWGYKGYYLARQGHWASGRDNLAKAFDLHQSGSNGHAATHFPQLYCQFRTYMAECYFHLGEWQLAEAMYLEVLRLNRWYEAAISGYLDMGADRAALYELYASAEERKALERLLDRHGFGAGSQPEDWDVRKAMTALVENMQYLFVSLLGRQPDFASAMFKEQIGLLPEGLQRLVLAYHGRLEDAGQLEQSDYQSMMSAVTDWGTAEIIEAYRNLGKVFGEAGV</sequence>
<dbReference type="EMBL" id="VUNR01000003">
    <property type="protein sequence ID" value="MSU07838.1"/>
    <property type="molecule type" value="Genomic_DNA"/>
</dbReference>
<evidence type="ECO:0000259" key="1">
    <source>
        <dbReference type="Pfam" id="PF00535"/>
    </source>
</evidence>
<comment type="caution">
    <text evidence="2">The sequence shown here is derived from an EMBL/GenBank/DDBJ whole genome shotgun (WGS) entry which is preliminary data.</text>
</comment>
<gene>
    <name evidence="2" type="ORF">FYJ84_02395</name>
</gene>
<dbReference type="Gene3D" id="1.25.40.10">
    <property type="entry name" value="Tetratricopeptide repeat domain"/>
    <property type="match status" value="2"/>
</dbReference>
<dbReference type="SUPFAM" id="SSF81901">
    <property type="entry name" value="HCP-like"/>
    <property type="match status" value="1"/>
</dbReference>
<dbReference type="PANTHER" id="PTHR43630">
    <property type="entry name" value="POLY-BETA-1,6-N-ACETYL-D-GLUCOSAMINE SYNTHASE"/>
    <property type="match status" value="1"/>
</dbReference>
<dbReference type="InterPro" id="IPR001173">
    <property type="entry name" value="Glyco_trans_2-like"/>
</dbReference>
<dbReference type="InterPro" id="IPR029044">
    <property type="entry name" value="Nucleotide-diphossugar_trans"/>
</dbReference>
<evidence type="ECO:0000313" key="3">
    <source>
        <dbReference type="Proteomes" id="UP000433181"/>
    </source>
</evidence>
<name>A0A6I2U8X1_9FIRM</name>
<dbReference type="PANTHER" id="PTHR43630:SF2">
    <property type="entry name" value="GLYCOSYLTRANSFERASE"/>
    <property type="match status" value="1"/>
</dbReference>
<dbReference type="SUPFAM" id="SSF53448">
    <property type="entry name" value="Nucleotide-diphospho-sugar transferases"/>
    <property type="match status" value="2"/>
</dbReference>
<accession>A0A6I2U8X1</accession>
<dbReference type="SUPFAM" id="SSF48452">
    <property type="entry name" value="TPR-like"/>
    <property type="match status" value="1"/>
</dbReference>
<dbReference type="InterPro" id="IPR019734">
    <property type="entry name" value="TPR_rpt"/>
</dbReference>
<dbReference type="SMART" id="SM00028">
    <property type="entry name" value="TPR"/>
    <property type="match status" value="3"/>
</dbReference>
<dbReference type="GO" id="GO:0016740">
    <property type="term" value="F:transferase activity"/>
    <property type="evidence" value="ECO:0007669"/>
    <property type="project" value="UniProtKB-KW"/>
</dbReference>
<keyword evidence="3" id="KW-1185">Reference proteome</keyword>
<proteinExistence type="predicted"/>